<keyword evidence="13" id="KW-1185">Reference proteome</keyword>
<protein>
    <recommendedName>
        <fullName evidence="11">X8 domain-containing protein</fullName>
    </recommendedName>
</protein>
<dbReference type="GO" id="GO:0005886">
    <property type="term" value="C:plasma membrane"/>
    <property type="evidence" value="ECO:0007669"/>
    <property type="project" value="UniProtKB-SubCell"/>
</dbReference>
<evidence type="ECO:0000256" key="5">
    <source>
        <dbReference type="ARBA" id="ARBA00023136"/>
    </source>
</evidence>
<evidence type="ECO:0000256" key="9">
    <source>
        <dbReference type="SAM" id="MobiDB-lite"/>
    </source>
</evidence>
<evidence type="ECO:0000256" key="2">
    <source>
        <dbReference type="ARBA" id="ARBA00022475"/>
    </source>
</evidence>
<keyword evidence="3" id="KW-0336">GPI-anchor</keyword>
<evidence type="ECO:0000313" key="13">
    <source>
        <dbReference type="Proteomes" id="UP001177003"/>
    </source>
</evidence>
<dbReference type="Pfam" id="PF07983">
    <property type="entry name" value="X8"/>
    <property type="match status" value="1"/>
</dbReference>
<keyword evidence="10" id="KW-1133">Transmembrane helix</keyword>
<evidence type="ECO:0000259" key="11">
    <source>
        <dbReference type="SMART" id="SM00768"/>
    </source>
</evidence>
<keyword evidence="6" id="KW-1015">Disulfide bond</keyword>
<evidence type="ECO:0000256" key="1">
    <source>
        <dbReference type="ARBA" id="ARBA00004609"/>
    </source>
</evidence>
<name>A0AA36A0V0_LACSI</name>
<dbReference type="InterPro" id="IPR012946">
    <property type="entry name" value="X8"/>
</dbReference>
<dbReference type="InterPro" id="IPR044788">
    <property type="entry name" value="X8_dom_prot"/>
</dbReference>
<feature type="transmembrane region" description="Helical" evidence="10">
    <location>
        <begin position="218"/>
        <end position="240"/>
    </location>
</feature>
<dbReference type="PANTHER" id="PTHR31044">
    <property type="entry name" value="BETA-1,3 GLUCANASE"/>
    <property type="match status" value="1"/>
</dbReference>
<proteinExistence type="predicted"/>
<evidence type="ECO:0000256" key="10">
    <source>
        <dbReference type="SAM" id="Phobius"/>
    </source>
</evidence>
<keyword evidence="2" id="KW-1003">Cell membrane</keyword>
<dbReference type="PANTHER" id="PTHR31044:SF52">
    <property type="entry name" value="OS01G0631500 PROTEIN"/>
    <property type="match status" value="1"/>
</dbReference>
<dbReference type="Proteomes" id="UP001177003">
    <property type="component" value="Chromosome 9"/>
</dbReference>
<comment type="subcellular location">
    <subcellularLocation>
        <location evidence="1">Cell membrane</location>
        <topology evidence="1">Lipid-anchor</topology>
        <topology evidence="1">GPI-anchor</topology>
    </subcellularLocation>
</comment>
<dbReference type="Gene3D" id="1.20.58.1040">
    <property type="match status" value="1"/>
</dbReference>
<keyword evidence="8" id="KW-0449">Lipoprotein</keyword>
<reference evidence="12" key="1">
    <citation type="submission" date="2023-04" db="EMBL/GenBank/DDBJ databases">
        <authorList>
            <person name="Vijverberg K."/>
            <person name="Xiong W."/>
            <person name="Schranz E."/>
        </authorList>
    </citation>
    <scope>NUCLEOTIDE SEQUENCE</scope>
</reference>
<keyword evidence="7" id="KW-0325">Glycoprotein</keyword>
<feature type="domain" description="X8" evidence="11">
    <location>
        <begin position="97"/>
        <end position="181"/>
    </location>
</feature>
<accession>A0AA36A0V0</accession>
<sequence>MMMLFSFFQTQHLLKQPMNPHHSSITTYKTPTMILVSLVVIHLTITVTSGSLTGKIMDVTTPVTTVPTITTGNPNPTTQPKTTTSPVSSSTSSAGRSWCVATQSASQTALQEALDYACGHGGADCSAIQQGGECYNPNTLRHHASYAFNSYYQKNPVPSSCKFGGTAITTSSDPSSNTCQFLSTSTSSSILNTTNSSGATVFGSGPSVPMSSIASPILFPKAILCFPLIIITHIFCILIVF</sequence>
<dbReference type="GO" id="GO:0009506">
    <property type="term" value="C:plasmodesma"/>
    <property type="evidence" value="ECO:0007669"/>
    <property type="project" value="UniProtKB-ARBA"/>
</dbReference>
<evidence type="ECO:0000256" key="6">
    <source>
        <dbReference type="ARBA" id="ARBA00023157"/>
    </source>
</evidence>
<evidence type="ECO:0000256" key="3">
    <source>
        <dbReference type="ARBA" id="ARBA00022622"/>
    </source>
</evidence>
<dbReference type="GO" id="GO:0098552">
    <property type="term" value="C:side of membrane"/>
    <property type="evidence" value="ECO:0007669"/>
    <property type="project" value="UniProtKB-KW"/>
</dbReference>
<dbReference type="FunFam" id="1.20.58.1040:FF:000001">
    <property type="entry name" value="Glucan endo-1,3-beta-glucosidase 4"/>
    <property type="match status" value="1"/>
</dbReference>
<evidence type="ECO:0000256" key="7">
    <source>
        <dbReference type="ARBA" id="ARBA00023180"/>
    </source>
</evidence>
<dbReference type="EMBL" id="OX465085">
    <property type="protein sequence ID" value="CAI9301382.1"/>
    <property type="molecule type" value="Genomic_DNA"/>
</dbReference>
<keyword evidence="10" id="KW-0812">Transmembrane</keyword>
<evidence type="ECO:0000256" key="4">
    <source>
        <dbReference type="ARBA" id="ARBA00022729"/>
    </source>
</evidence>
<feature type="region of interest" description="Disordered" evidence="9">
    <location>
        <begin position="67"/>
        <end position="93"/>
    </location>
</feature>
<dbReference type="AlphaFoldDB" id="A0AA36A0V0"/>
<organism evidence="12 13">
    <name type="scientific">Lactuca saligna</name>
    <name type="common">Willowleaf lettuce</name>
    <dbReference type="NCBI Taxonomy" id="75948"/>
    <lineage>
        <taxon>Eukaryota</taxon>
        <taxon>Viridiplantae</taxon>
        <taxon>Streptophyta</taxon>
        <taxon>Embryophyta</taxon>
        <taxon>Tracheophyta</taxon>
        <taxon>Spermatophyta</taxon>
        <taxon>Magnoliopsida</taxon>
        <taxon>eudicotyledons</taxon>
        <taxon>Gunneridae</taxon>
        <taxon>Pentapetalae</taxon>
        <taxon>asterids</taxon>
        <taxon>campanulids</taxon>
        <taxon>Asterales</taxon>
        <taxon>Asteraceae</taxon>
        <taxon>Cichorioideae</taxon>
        <taxon>Cichorieae</taxon>
        <taxon>Lactucinae</taxon>
        <taxon>Lactuca</taxon>
    </lineage>
</organism>
<gene>
    <name evidence="12" type="ORF">LSALG_LOCUS39941</name>
</gene>
<dbReference type="SMART" id="SM00768">
    <property type="entry name" value="X8"/>
    <property type="match status" value="1"/>
</dbReference>
<evidence type="ECO:0000313" key="12">
    <source>
        <dbReference type="EMBL" id="CAI9301382.1"/>
    </source>
</evidence>
<keyword evidence="5 10" id="KW-0472">Membrane</keyword>
<evidence type="ECO:0000256" key="8">
    <source>
        <dbReference type="ARBA" id="ARBA00023288"/>
    </source>
</evidence>
<keyword evidence="4" id="KW-0732">Signal</keyword>